<keyword evidence="8" id="KW-0378">Hydrolase</keyword>
<comment type="similarity">
    <text evidence="4">Belongs to the peptidase M29 family.</text>
</comment>
<dbReference type="InterPro" id="IPR035097">
    <property type="entry name" value="M29_N-terminal"/>
</dbReference>
<dbReference type="GO" id="GO:0008237">
    <property type="term" value="F:metallopeptidase activity"/>
    <property type="evidence" value="ECO:0007669"/>
    <property type="project" value="UniProtKB-KW"/>
</dbReference>
<keyword evidence="6" id="KW-0645">Protease</keyword>
<dbReference type="PANTHER" id="PTHR34448">
    <property type="entry name" value="AMINOPEPTIDASE"/>
    <property type="match status" value="1"/>
</dbReference>
<dbReference type="GO" id="GO:0046872">
    <property type="term" value="F:metal ion binding"/>
    <property type="evidence" value="ECO:0007669"/>
    <property type="project" value="UniProtKB-KW"/>
</dbReference>
<dbReference type="PANTHER" id="PTHR34448:SF3">
    <property type="entry name" value="AMINOPEPTIDASE AMPS"/>
    <property type="match status" value="1"/>
</dbReference>
<keyword evidence="11" id="KW-1185">Reference proteome</keyword>
<dbReference type="Pfam" id="PF02073">
    <property type="entry name" value="Peptidase_M29"/>
    <property type="match status" value="1"/>
</dbReference>
<evidence type="ECO:0000256" key="2">
    <source>
        <dbReference type="ARBA" id="ARBA00001946"/>
    </source>
</evidence>
<keyword evidence="9" id="KW-0482">Metalloprotease</keyword>
<dbReference type="EMBL" id="JACJVN010000057">
    <property type="protein sequence ID" value="MBB6678550.1"/>
    <property type="molecule type" value="Genomic_DNA"/>
</dbReference>
<dbReference type="RefSeq" id="WP_185179819.1">
    <property type="nucleotide sequence ID" value="NZ_CBCSEP010000006.1"/>
</dbReference>
<comment type="cofactor">
    <cofactor evidence="2">
        <name>Mg(2+)</name>
        <dbReference type="ChEBI" id="CHEBI:18420"/>
    </cofactor>
</comment>
<reference evidence="10 11" key="1">
    <citation type="submission" date="2020-08" db="EMBL/GenBank/DDBJ databases">
        <title>Cohnella phylogeny.</title>
        <authorList>
            <person name="Dunlap C."/>
        </authorList>
    </citation>
    <scope>NUCLEOTIDE SEQUENCE [LARGE SCALE GENOMIC DNA]</scope>
    <source>
        <strain evidence="10 11">DSM 103658</strain>
    </source>
</reference>
<gene>
    <name evidence="10" type="ORF">H4Q31_14760</name>
</gene>
<evidence type="ECO:0000256" key="9">
    <source>
        <dbReference type="ARBA" id="ARBA00023049"/>
    </source>
</evidence>
<dbReference type="PRINTS" id="PR00919">
    <property type="entry name" value="THERMOPTASE"/>
</dbReference>
<keyword evidence="5 10" id="KW-0031">Aminopeptidase</keyword>
<keyword evidence="7" id="KW-0479">Metal-binding</keyword>
<organism evidence="10 11">
    <name type="scientific">Cohnella lubricantis</name>
    <dbReference type="NCBI Taxonomy" id="2163172"/>
    <lineage>
        <taxon>Bacteria</taxon>
        <taxon>Bacillati</taxon>
        <taxon>Bacillota</taxon>
        <taxon>Bacilli</taxon>
        <taxon>Bacillales</taxon>
        <taxon>Paenibacillaceae</taxon>
        <taxon>Cohnella</taxon>
    </lineage>
</organism>
<evidence type="ECO:0000313" key="10">
    <source>
        <dbReference type="EMBL" id="MBB6678550.1"/>
    </source>
</evidence>
<name>A0A841TH31_9BACL</name>
<evidence type="ECO:0000256" key="1">
    <source>
        <dbReference type="ARBA" id="ARBA00001941"/>
    </source>
</evidence>
<evidence type="ECO:0000256" key="6">
    <source>
        <dbReference type="ARBA" id="ARBA00022670"/>
    </source>
</evidence>
<comment type="cofactor">
    <cofactor evidence="3">
        <name>Zn(2+)</name>
        <dbReference type="ChEBI" id="CHEBI:29105"/>
    </cofactor>
</comment>
<dbReference type="GO" id="GO:0004177">
    <property type="term" value="F:aminopeptidase activity"/>
    <property type="evidence" value="ECO:0007669"/>
    <property type="project" value="UniProtKB-KW"/>
</dbReference>
<dbReference type="GO" id="GO:0006508">
    <property type="term" value="P:proteolysis"/>
    <property type="evidence" value="ECO:0007669"/>
    <property type="project" value="UniProtKB-KW"/>
</dbReference>
<proteinExistence type="inferred from homology"/>
<dbReference type="Gene3D" id="3.40.1830.10">
    <property type="entry name" value="Thermophilic metalloprotease (M29)"/>
    <property type="match status" value="1"/>
</dbReference>
<accession>A0A841TH31</accession>
<dbReference type="InterPro" id="IPR000787">
    <property type="entry name" value="Peptidase_M29"/>
</dbReference>
<evidence type="ECO:0000256" key="5">
    <source>
        <dbReference type="ARBA" id="ARBA00022438"/>
    </source>
</evidence>
<evidence type="ECO:0000256" key="4">
    <source>
        <dbReference type="ARBA" id="ARBA00008236"/>
    </source>
</evidence>
<protein>
    <submittedName>
        <fullName evidence="10">Aminopeptidase</fullName>
    </submittedName>
</protein>
<dbReference type="SUPFAM" id="SSF144052">
    <property type="entry name" value="Thermophilic metalloprotease-like"/>
    <property type="match status" value="1"/>
</dbReference>
<dbReference type="Proteomes" id="UP000574133">
    <property type="component" value="Unassembled WGS sequence"/>
</dbReference>
<comment type="caution">
    <text evidence="10">The sequence shown here is derived from an EMBL/GenBank/DDBJ whole genome shotgun (WGS) entry which is preliminary data.</text>
</comment>
<dbReference type="AlphaFoldDB" id="A0A841TH31"/>
<sequence length="410" mass="45767">MTSFESMLNKYAELVVRVGVNIQKGQVLIVHAPMETAELTRLIVAQAYKAGAKYVLVEWEDDEITRIRYQKATEDSFDYYPQWLADSMVHFAEEGGAILRIKVPNPDLFQGIGGAKVSRAVKAAAVANKEYSKYTRSSRISWSLIKAPTRAWANKVFADLPEEQRVDAMWEAIFRMVRVNQVDPIAAWREHIANLKTRQNQLNAKRYKSLHYRAPGTDLRVEMPEGHLWRGGGGENEKGVYFVANMPTEEVYTMPHRTGVNGTVKSTFPLNLNGRLVEGITMTFQDGKVIAYDADSGREHLEALLKTDEGASYLGEAALVPHDSPISNLNRVFYNTGIDENASCHFALGSAYPTNLEGGTKLSSEELLERGANVSLTHVDFMIGCAELDIDGELPDGTIEPVFRQGNWAY</sequence>
<evidence type="ECO:0000256" key="8">
    <source>
        <dbReference type="ARBA" id="ARBA00022801"/>
    </source>
</evidence>
<evidence type="ECO:0000256" key="7">
    <source>
        <dbReference type="ARBA" id="ARBA00022723"/>
    </source>
</evidence>
<evidence type="ECO:0000256" key="3">
    <source>
        <dbReference type="ARBA" id="ARBA00001947"/>
    </source>
</evidence>
<comment type="cofactor">
    <cofactor evidence="1">
        <name>Co(2+)</name>
        <dbReference type="ChEBI" id="CHEBI:48828"/>
    </cofactor>
</comment>
<dbReference type="InterPro" id="IPR052170">
    <property type="entry name" value="M29_Exopeptidase"/>
</dbReference>
<evidence type="ECO:0000313" key="11">
    <source>
        <dbReference type="Proteomes" id="UP000574133"/>
    </source>
</evidence>